<feature type="compositionally biased region" description="Basic and acidic residues" evidence="1">
    <location>
        <begin position="1"/>
        <end position="11"/>
    </location>
</feature>
<dbReference type="Proteomes" id="UP001054837">
    <property type="component" value="Unassembled WGS sequence"/>
</dbReference>
<dbReference type="AlphaFoldDB" id="A0AAV4WAL4"/>
<reference evidence="2 3" key="1">
    <citation type="submission" date="2021-06" db="EMBL/GenBank/DDBJ databases">
        <title>Caerostris darwini draft genome.</title>
        <authorList>
            <person name="Kono N."/>
            <person name="Arakawa K."/>
        </authorList>
    </citation>
    <scope>NUCLEOTIDE SEQUENCE [LARGE SCALE GENOMIC DNA]</scope>
</reference>
<proteinExistence type="predicted"/>
<evidence type="ECO:0000313" key="3">
    <source>
        <dbReference type="Proteomes" id="UP001054837"/>
    </source>
</evidence>
<comment type="caution">
    <text evidence="2">The sequence shown here is derived from an EMBL/GenBank/DDBJ whole genome shotgun (WGS) entry which is preliminary data.</text>
</comment>
<gene>
    <name evidence="2" type="ORF">CDAR_230391</name>
</gene>
<evidence type="ECO:0000313" key="2">
    <source>
        <dbReference type="EMBL" id="GIY79254.1"/>
    </source>
</evidence>
<dbReference type="EMBL" id="BPLQ01014367">
    <property type="protein sequence ID" value="GIY79254.1"/>
    <property type="molecule type" value="Genomic_DNA"/>
</dbReference>
<organism evidence="2 3">
    <name type="scientific">Caerostris darwini</name>
    <dbReference type="NCBI Taxonomy" id="1538125"/>
    <lineage>
        <taxon>Eukaryota</taxon>
        <taxon>Metazoa</taxon>
        <taxon>Ecdysozoa</taxon>
        <taxon>Arthropoda</taxon>
        <taxon>Chelicerata</taxon>
        <taxon>Arachnida</taxon>
        <taxon>Araneae</taxon>
        <taxon>Araneomorphae</taxon>
        <taxon>Entelegynae</taxon>
        <taxon>Araneoidea</taxon>
        <taxon>Araneidae</taxon>
        <taxon>Caerostris</taxon>
    </lineage>
</organism>
<evidence type="ECO:0000256" key="1">
    <source>
        <dbReference type="SAM" id="MobiDB-lite"/>
    </source>
</evidence>
<keyword evidence="3" id="KW-1185">Reference proteome</keyword>
<accession>A0AAV4WAL4</accession>
<protein>
    <submittedName>
        <fullName evidence="2">Uncharacterized protein</fullName>
    </submittedName>
</protein>
<name>A0AAV4WAL4_9ARAC</name>
<sequence>MSCIKAEDRNSSARQASIQDLRDWTMNGKLGSPQRTGCPGCSHVYQDQYSPISPQPLAIMMPYKKTVIDQTATMPPFGITSS</sequence>
<feature type="region of interest" description="Disordered" evidence="1">
    <location>
        <begin position="1"/>
        <end position="20"/>
    </location>
</feature>